<dbReference type="AlphaFoldDB" id="A0A3B0LY51"/>
<keyword evidence="1" id="KW-0812">Transmembrane</keyword>
<feature type="transmembrane region" description="Helical" evidence="1">
    <location>
        <begin position="50"/>
        <end position="69"/>
    </location>
</feature>
<accession>A0A3B0LY51</accession>
<protein>
    <submittedName>
        <fullName evidence="2">Uncharacterized protein</fullName>
    </submittedName>
</protein>
<feature type="transmembrane region" description="Helical" evidence="1">
    <location>
        <begin position="20"/>
        <end position="38"/>
    </location>
</feature>
<evidence type="ECO:0000313" key="2">
    <source>
        <dbReference type="EMBL" id="SSW95372.1"/>
    </source>
</evidence>
<organism evidence="2">
    <name type="scientific">Arsenophonus endosymbiont of Trialeurodes vaporariorum</name>
    <dbReference type="NCBI Taxonomy" id="235567"/>
    <lineage>
        <taxon>Bacteria</taxon>
        <taxon>Pseudomonadati</taxon>
        <taxon>Pseudomonadota</taxon>
        <taxon>Gammaproteobacteria</taxon>
        <taxon>Enterobacterales</taxon>
        <taxon>Morganellaceae</taxon>
        <taxon>Arsenophonus</taxon>
    </lineage>
</organism>
<evidence type="ECO:0000256" key="1">
    <source>
        <dbReference type="SAM" id="Phobius"/>
    </source>
</evidence>
<name>A0A3B0LY51_9GAMM</name>
<keyword evidence="1" id="KW-0472">Membrane</keyword>
<dbReference type="EMBL" id="UFQR01000004">
    <property type="protein sequence ID" value="SSW95372.1"/>
    <property type="molecule type" value="Genomic_DNA"/>
</dbReference>
<keyword evidence="1" id="KW-1133">Transmembrane helix</keyword>
<reference evidence="2" key="1">
    <citation type="submission" date="2018-04" db="EMBL/GenBank/DDBJ databases">
        <authorList>
            <person name="Go L.Y."/>
            <person name="Mitchell J.A."/>
        </authorList>
    </citation>
    <scope>NUCLEOTIDE SEQUENCE</scope>
    <source>
        <strain evidence="2">ARTV</strain>
    </source>
</reference>
<gene>
    <name evidence="2" type="ORF">ARTV_1229</name>
</gene>
<sequence>MTVEPLFIFVFDEEWRVACYYAKLICPLFFIRFIVSTVSSIDTVMEKQNIYLLFNIVLLITSLAIIYISHN</sequence>
<proteinExistence type="predicted"/>